<evidence type="ECO:0000256" key="3">
    <source>
        <dbReference type="SAM" id="Coils"/>
    </source>
</evidence>
<dbReference type="Gene3D" id="1.10.287.950">
    <property type="entry name" value="Methyl-accepting chemotaxis protein"/>
    <property type="match status" value="1"/>
</dbReference>
<gene>
    <name evidence="6" type="ORF">HHL15_16870</name>
</gene>
<dbReference type="Proteomes" id="UP000580043">
    <property type="component" value="Unassembled WGS sequence"/>
</dbReference>
<accession>A0A848G806</accession>
<dbReference type="Pfam" id="PF00015">
    <property type="entry name" value="MCPsignal"/>
    <property type="match status" value="1"/>
</dbReference>
<evidence type="ECO:0000256" key="1">
    <source>
        <dbReference type="ARBA" id="ARBA00023224"/>
    </source>
</evidence>
<feature type="domain" description="Methyl-accepting transducer" evidence="5">
    <location>
        <begin position="162"/>
        <end position="369"/>
    </location>
</feature>
<keyword evidence="1 2" id="KW-0807">Transducer</keyword>
<evidence type="ECO:0000256" key="2">
    <source>
        <dbReference type="PROSITE-ProRule" id="PRU00284"/>
    </source>
</evidence>
<keyword evidence="7" id="KW-1185">Reference proteome</keyword>
<evidence type="ECO:0000313" key="7">
    <source>
        <dbReference type="Proteomes" id="UP000580043"/>
    </source>
</evidence>
<keyword evidence="4" id="KW-1133">Transmembrane helix</keyword>
<proteinExistence type="predicted"/>
<dbReference type="SMART" id="SM00283">
    <property type="entry name" value="MA"/>
    <property type="match status" value="1"/>
</dbReference>
<feature type="coiled-coil region" evidence="3">
    <location>
        <begin position="106"/>
        <end position="140"/>
    </location>
</feature>
<dbReference type="PANTHER" id="PTHR32089:SF112">
    <property type="entry name" value="LYSOZYME-LIKE PROTEIN-RELATED"/>
    <property type="match status" value="1"/>
</dbReference>
<name>A0A848G806_9RHOO</name>
<dbReference type="GO" id="GO:0007165">
    <property type="term" value="P:signal transduction"/>
    <property type="evidence" value="ECO:0007669"/>
    <property type="project" value="UniProtKB-KW"/>
</dbReference>
<keyword evidence="4" id="KW-0472">Membrane</keyword>
<feature type="transmembrane region" description="Helical" evidence="4">
    <location>
        <begin position="87"/>
        <end position="106"/>
    </location>
</feature>
<keyword evidence="3" id="KW-0175">Coiled coil</keyword>
<dbReference type="GO" id="GO:0016020">
    <property type="term" value="C:membrane"/>
    <property type="evidence" value="ECO:0007669"/>
    <property type="project" value="InterPro"/>
</dbReference>
<evidence type="ECO:0000313" key="6">
    <source>
        <dbReference type="EMBL" id="NML27430.1"/>
    </source>
</evidence>
<dbReference type="PROSITE" id="PS50111">
    <property type="entry name" value="CHEMOTAXIS_TRANSDUC_2"/>
    <property type="match status" value="1"/>
</dbReference>
<sequence>MGIQFWCPRFLSETGSLNLRPGNAGCKAAECPERVTNRASGLRISGRIVRRDAHHVHRKAIAQSNNNKTPYPSTSPPHTPRDIEMNIAIAMGVIGALVAAGLLYWIRQLQTQASGAARQLTDARAREDALQDTIRELRAAGERRPDPRKEAPSCIPDLLGPLAKAQALSDDLGSTVDQALSDMDTANTLARASGQRVMDGYQLMQKANGEIARLGGSLDRARADLELLASQSAKINNLVSSITQISEQTNLLALNAAIEAARAGEAGRGFAVVADEVRKLAEQARKASEQIGQIAGQLTATSSDAAGAMKDTDAVVKSGLAVASSAQAAMEEIQSGAKRRIEVIGQITAGINHQKTLGSQIRETLGQIQGLAARQQA</sequence>
<evidence type="ECO:0000259" key="5">
    <source>
        <dbReference type="PROSITE" id="PS50111"/>
    </source>
</evidence>
<organism evidence="6 7">
    <name type="scientific">Zoogloea dura</name>
    <dbReference type="NCBI Taxonomy" id="2728840"/>
    <lineage>
        <taxon>Bacteria</taxon>
        <taxon>Pseudomonadati</taxon>
        <taxon>Pseudomonadota</taxon>
        <taxon>Betaproteobacteria</taxon>
        <taxon>Rhodocyclales</taxon>
        <taxon>Zoogloeaceae</taxon>
        <taxon>Zoogloea</taxon>
    </lineage>
</organism>
<dbReference type="InterPro" id="IPR004089">
    <property type="entry name" value="MCPsignal_dom"/>
</dbReference>
<keyword evidence="4" id="KW-0812">Transmembrane</keyword>
<protein>
    <recommendedName>
        <fullName evidence="5">Methyl-accepting transducer domain-containing protein</fullName>
    </recommendedName>
</protein>
<dbReference type="PANTHER" id="PTHR32089">
    <property type="entry name" value="METHYL-ACCEPTING CHEMOTAXIS PROTEIN MCPB"/>
    <property type="match status" value="1"/>
</dbReference>
<dbReference type="SUPFAM" id="SSF58104">
    <property type="entry name" value="Methyl-accepting chemotaxis protein (MCP) signaling domain"/>
    <property type="match status" value="1"/>
</dbReference>
<evidence type="ECO:0000256" key="4">
    <source>
        <dbReference type="SAM" id="Phobius"/>
    </source>
</evidence>
<reference evidence="6 7" key="1">
    <citation type="submission" date="2020-04" db="EMBL/GenBank/DDBJ databases">
        <title>Zoogloea sp. G-4-1-14 isolated from soil.</title>
        <authorList>
            <person name="Dahal R.H."/>
        </authorList>
    </citation>
    <scope>NUCLEOTIDE SEQUENCE [LARGE SCALE GENOMIC DNA]</scope>
    <source>
        <strain evidence="6 7">G-4-1-14</strain>
    </source>
</reference>
<dbReference type="EMBL" id="JABBGA010000015">
    <property type="protein sequence ID" value="NML27430.1"/>
    <property type="molecule type" value="Genomic_DNA"/>
</dbReference>
<dbReference type="AlphaFoldDB" id="A0A848G806"/>
<comment type="caution">
    <text evidence="6">The sequence shown here is derived from an EMBL/GenBank/DDBJ whole genome shotgun (WGS) entry which is preliminary data.</text>
</comment>